<feature type="transmembrane region" description="Helical" evidence="1">
    <location>
        <begin position="103"/>
        <end position="123"/>
    </location>
</feature>
<dbReference type="KEGG" id="mbas:ALGA_4049"/>
<dbReference type="OrthoDB" id="1118259at2"/>
<evidence type="ECO:0000259" key="2">
    <source>
        <dbReference type="Pfam" id="PF09335"/>
    </source>
</evidence>
<feature type="transmembrane region" description="Helical" evidence="1">
    <location>
        <begin position="151"/>
        <end position="176"/>
    </location>
</feature>
<dbReference type="InterPro" id="IPR032816">
    <property type="entry name" value="VTT_dom"/>
</dbReference>
<evidence type="ECO:0000313" key="4">
    <source>
        <dbReference type="Proteomes" id="UP000218267"/>
    </source>
</evidence>
<feature type="domain" description="VTT" evidence="2">
    <location>
        <begin position="102"/>
        <end position="189"/>
    </location>
</feature>
<proteinExistence type="predicted"/>
<keyword evidence="4" id="KW-1185">Reference proteome</keyword>
<evidence type="ECO:0000313" key="3">
    <source>
        <dbReference type="EMBL" id="BAX82340.1"/>
    </source>
</evidence>
<feature type="transmembrane region" description="Helical" evidence="1">
    <location>
        <begin position="183"/>
        <end position="205"/>
    </location>
</feature>
<keyword evidence="1" id="KW-0812">Transmembrane</keyword>
<accession>A0A1Y1CPZ3</accession>
<dbReference type="Pfam" id="PF09335">
    <property type="entry name" value="VTT_dom"/>
    <property type="match status" value="1"/>
</dbReference>
<dbReference type="AlphaFoldDB" id="A0A1Y1CPZ3"/>
<reference evidence="3 4" key="1">
    <citation type="journal article" date="2018" name="Mar. Genomics">
        <title>Complete genome sequence of Marinifilaceae bacterium strain SPP2, isolated from the Antarctic marine sediment.</title>
        <authorList>
            <person name="Watanabe M."/>
            <person name="Kojima H."/>
            <person name="Fukui M."/>
        </authorList>
    </citation>
    <scope>NUCLEOTIDE SEQUENCE [LARGE SCALE GENOMIC DNA]</scope>
    <source>
        <strain evidence="3 4">SPP2</strain>
    </source>
</reference>
<organism evidence="3 4">
    <name type="scientific">Labilibaculum antarcticum</name>
    <dbReference type="NCBI Taxonomy" id="1717717"/>
    <lineage>
        <taxon>Bacteria</taxon>
        <taxon>Pseudomonadati</taxon>
        <taxon>Bacteroidota</taxon>
        <taxon>Bacteroidia</taxon>
        <taxon>Marinilabiliales</taxon>
        <taxon>Marinifilaceae</taxon>
        <taxon>Labilibaculum</taxon>
    </lineage>
</organism>
<protein>
    <submittedName>
        <fullName evidence="3">Short-chain dehydrogenase</fullName>
    </submittedName>
</protein>
<dbReference type="RefSeq" id="WP_096432560.1">
    <property type="nucleotide sequence ID" value="NZ_AP018042.1"/>
</dbReference>
<sequence>MPQIARKNRKPKFQLLHQYYTYTGFYQFIGNNLKKAVIPFLLIVGLILFLEYYVLDFQSLFHETTKAYSRLNVFLLFFISESVLGLIPPELFIAWVKTLPAPVLNLSILALLSYLGGCASYFIGKTILTIPVVKTTVESKMHKHITNLRKWGGFLIVVGALLPIPFSIVSMASGIIDYSFRKYLLFGLFRFLRFLLFGLAIFNIMS</sequence>
<dbReference type="EMBL" id="AP018042">
    <property type="protein sequence ID" value="BAX82340.1"/>
    <property type="molecule type" value="Genomic_DNA"/>
</dbReference>
<dbReference type="Proteomes" id="UP000218267">
    <property type="component" value="Chromosome"/>
</dbReference>
<feature type="transmembrane region" description="Helical" evidence="1">
    <location>
        <begin position="36"/>
        <end position="55"/>
    </location>
</feature>
<reference evidence="4" key="2">
    <citation type="journal article" date="2020" name="Antonie Van Leeuwenhoek">
        <title>Labilibaculum antarcticum sp. nov., a novel facultative anaerobic, psychrotorelant bacterium isolated from marine sediment of Antarctica.</title>
        <authorList>
            <person name="Watanabe M."/>
            <person name="Kojima H."/>
            <person name="Fukui M."/>
        </authorList>
    </citation>
    <scope>NUCLEOTIDE SEQUENCE [LARGE SCALE GENOMIC DNA]</scope>
    <source>
        <strain evidence="4">SPP2</strain>
    </source>
</reference>
<keyword evidence="1" id="KW-1133">Transmembrane helix</keyword>
<keyword evidence="1" id="KW-0472">Membrane</keyword>
<name>A0A1Y1CPZ3_9BACT</name>
<feature type="transmembrane region" description="Helical" evidence="1">
    <location>
        <begin position="75"/>
        <end position="96"/>
    </location>
</feature>
<evidence type="ECO:0000256" key="1">
    <source>
        <dbReference type="SAM" id="Phobius"/>
    </source>
</evidence>
<gene>
    <name evidence="3" type="ORF">ALGA_4049</name>
</gene>